<organism evidence="1 2">
    <name type="scientific">Panicum hallii var. hallii</name>
    <dbReference type="NCBI Taxonomy" id="1504633"/>
    <lineage>
        <taxon>Eukaryota</taxon>
        <taxon>Viridiplantae</taxon>
        <taxon>Streptophyta</taxon>
        <taxon>Embryophyta</taxon>
        <taxon>Tracheophyta</taxon>
        <taxon>Spermatophyta</taxon>
        <taxon>Magnoliopsida</taxon>
        <taxon>Liliopsida</taxon>
        <taxon>Poales</taxon>
        <taxon>Poaceae</taxon>
        <taxon>PACMAD clade</taxon>
        <taxon>Panicoideae</taxon>
        <taxon>Panicodae</taxon>
        <taxon>Paniceae</taxon>
        <taxon>Panicinae</taxon>
        <taxon>Panicum</taxon>
        <taxon>Panicum sect. Panicum</taxon>
    </lineage>
</organism>
<protein>
    <submittedName>
        <fullName evidence="1">Uncharacterized protein</fullName>
    </submittedName>
</protein>
<dbReference type="Gramene" id="PUZ61210">
    <property type="protein sequence ID" value="PUZ61210"/>
    <property type="gene ID" value="GQ55_4G256900"/>
</dbReference>
<reference evidence="1 2" key="1">
    <citation type="submission" date="2018-04" db="EMBL/GenBank/DDBJ databases">
        <title>WGS assembly of Panicum hallii var. hallii HAL2.</title>
        <authorList>
            <person name="Lovell J."/>
            <person name="Jenkins J."/>
            <person name="Lowry D."/>
            <person name="Mamidi S."/>
            <person name="Sreedasyam A."/>
            <person name="Weng X."/>
            <person name="Barry K."/>
            <person name="Bonette J."/>
            <person name="Campitelli B."/>
            <person name="Daum C."/>
            <person name="Gordon S."/>
            <person name="Gould B."/>
            <person name="Lipzen A."/>
            <person name="MacQueen A."/>
            <person name="Palacio-Mejia J."/>
            <person name="Plott C."/>
            <person name="Shakirov E."/>
            <person name="Shu S."/>
            <person name="Yoshinaga Y."/>
            <person name="Zane M."/>
            <person name="Rokhsar D."/>
            <person name="Grimwood J."/>
            <person name="Schmutz J."/>
            <person name="Juenger T."/>
        </authorList>
    </citation>
    <scope>NUCLEOTIDE SEQUENCE [LARGE SCALE GENOMIC DNA]</scope>
    <source>
        <strain evidence="2">cv. HAL2</strain>
    </source>
</reference>
<dbReference type="Proteomes" id="UP000244336">
    <property type="component" value="Chromosome 4"/>
</dbReference>
<evidence type="ECO:0000313" key="2">
    <source>
        <dbReference type="Proteomes" id="UP000244336"/>
    </source>
</evidence>
<sequence>MMPQQRFASPFQQYLTPKTVQSMTTEVHCNCGAILQITHQQQLPFTSNPMAMAMSRFFFKQPFVGVPFWIDDLILNR</sequence>
<name>A0A2T7E048_9POAL</name>
<evidence type="ECO:0000313" key="1">
    <source>
        <dbReference type="EMBL" id="PUZ61210.1"/>
    </source>
</evidence>
<dbReference type="EMBL" id="CM009752">
    <property type="protein sequence ID" value="PUZ61210.1"/>
    <property type="molecule type" value="Genomic_DNA"/>
</dbReference>
<accession>A0A2T7E048</accession>
<proteinExistence type="predicted"/>
<dbReference type="AlphaFoldDB" id="A0A2T7E048"/>
<keyword evidence="2" id="KW-1185">Reference proteome</keyword>
<gene>
    <name evidence="1" type="ORF">GQ55_4G256900</name>
</gene>